<evidence type="ECO:0000313" key="1">
    <source>
        <dbReference type="EMBL" id="KAF0031716.1"/>
    </source>
</evidence>
<comment type="caution">
    <text evidence="1">The sequence shown here is derived from an EMBL/GenBank/DDBJ whole genome shotgun (WGS) entry which is preliminary data.</text>
</comment>
<dbReference type="SUPFAM" id="SSF56672">
    <property type="entry name" value="DNA/RNA polymerases"/>
    <property type="match status" value="1"/>
</dbReference>
<dbReference type="PANTHER" id="PTHR33064:SF37">
    <property type="entry name" value="RIBONUCLEASE H"/>
    <property type="match status" value="1"/>
</dbReference>
<dbReference type="PANTHER" id="PTHR33064">
    <property type="entry name" value="POL PROTEIN"/>
    <property type="match status" value="1"/>
</dbReference>
<organism evidence="1 2">
    <name type="scientific">Scophthalmus maximus</name>
    <name type="common">Turbot</name>
    <name type="synonym">Psetta maxima</name>
    <dbReference type="NCBI Taxonomy" id="52904"/>
    <lineage>
        <taxon>Eukaryota</taxon>
        <taxon>Metazoa</taxon>
        <taxon>Chordata</taxon>
        <taxon>Craniata</taxon>
        <taxon>Vertebrata</taxon>
        <taxon>Euteleostomi</taxon>
        <taxon>Actinopterygii</taxon>
        <taxon>Neopterygii</taxon>
        <taxon>Teleostei</taxon>
        <taxon>Neoteleostei</taxon>
        <taxon>Acanthomorphata</taxon>
        <taxon>Carangaria</taxon>
        <taxon>Pleuronectiformes</taxon>
        <taxon>Pleuronectoidei</taxon>
        <taxon>Scophthalmidae</taxon>
        <taxon>Scophthalmus</taxon>
    </lineage>
</organism>
<evidence type="ECO:0000313" key="2">
    <source>
        <dbReference type="Proteomes" id="UP000438429"/>
    </source>
</evidence>
<evidence type="ECO:0008006" key="3">
    <source>
        <dbReference type="Google" id="ProtNLM"/>
    </source>
</evidence>
<dbReference type="AlphaFoldDB" id="A0A6A4S931"/>
<dbReference type="InterPro" id="IPR043502">
    <property type="entry name" value="DNA/RNA_pol_sf"/>
</dbReference>
<proteinExistence type="predicted"/>
<dbReference type="EMBL" id="VEVO01000014">
    <property type="protein sequence ID" value="KAF0031716.1"/>
    <property type="molecule type" value="Genomic_DNA"/>
</dbReference>
<dbReference type="Gene3D" id="3.30.70.270">
    <property type="match status" value="1"/>
</dbReference>
<name>A0A6A4S931_SCOMX</name>
<gene>
    <name evidence="1" type="ORF">F2P81_016271</name>
</gene>
<accession>A0A6A4S931</accession>
<protein>
    <recommendedName>
        <fullName evidence="3">Reverse transcriptase/retrotransposon-derived protein RNase H-like domain-containing protein</fullName>
    </recommendedName>
</protein>
<dbReference type="InterPro" id="IPR051320">
    <property type="entry name" value="Viral_Replic_Matur_Polypro"/>
</dbReference>
<dbReference type="InterPro" id="IPR043128">
    <property type="entry name" value="Rev_trsase/Diguanyl_cyclase"/>
</dbReference>
<dbReference type="Gene3D" id="3.10.10.10">
    <property type="entry name" value="HIV Type 1 Reverse Transcriptase, subunit A, domain 1"/>
    <property type="match status" value="1"/>
</dbReference>
<dbReference type="Proteomes" id="UP000438429">
    <property type="component" value="Unassembled WGS sequence"/>
</dbReference>
<reference evidence="1 2" key="1">
    <citation type="submission" date="2019-06" db="EMBL/GenBank/DDBJ databases">
        <title>Draft genomes of female and male turbot (Scophthalmus maximus).</title>
        <authorList>
            <person name="Xu H."/>
            <person name="Xu X.-W."/>
            <person name="Shao C."/>
            <person name="Chen S."/>
        </authorList>
    </citation>
    <scope>NUCLEOTIDE SEQUENCE [LARGE SCALE GENOMIC DNA]</scope>
    <source>
        <strain evidence="1">Ysfricsl-2016a</strain>
        <tissue evidence="1">Blood</tissue>
    </source>
</reference>
<sequence>MRSCILPLRTFMRPYHLTTFALRSEYLFDDCGDSPVTTCLSDFSTVSPILQEVPSSLWAAHKYDVGLIKNAQQVVITSKSDFRPHKHQYTLKQEAIEGIKPVFHSLLQAGLVVPCPDSPVRTPIFPVKKIRDKGQPTEWRFVQDLQRVNAAVHARARDVPNPYTILSQIPPVAKWFSVVDLSNA</sequence>